<organism evidence="1 2">
    <name type="scientific">Arctium lappa</name>
    <name type="common">Greater burdock</name>
    <name type="synonym">Lappa major</name>
    <dbReference type="NCBI Taxonomy" id="4217"/>
    <lineage>
        <taxon>Eukaryota</taxon>
        <taxon>Viridiplantae</taxon>
        <taxon>Streptophyta</taxon>
        <taxon>Embryophyta</taxon>
        <taxon>Tracheophyta</taxon>
        <taxon>Spermatophyta</taxon>
        <taxon>Magnoliopsida</taxon>
        <taxon>eudicotyledons</taxon>
        <taxon>Gunneridae</taxon>
        <taxon>Pentapetalae</taxon>
        <taxon>asterids</taxon>
        <taxon>campanulids</taxon>
        <taxon>Asterales</taxon>
        <taxon>Asteraceae</taxon>
        <taxon>Carduoideae</taxon>
        <taxon>Cardueae</taxon>
        <taxon>Arctiinae</taxon>
        <taxon>Arctium</taxon>
    </lineage>
</organism>
<evidence type="ECO:0000313" key="2">
    <source>
        <dbReference type="Proteomes" id="UP001055879"/>
    </source>
</evidence>
<evidence type="ECO:0000313" key="1">
    <source>
        <dbReference type="EMBL" id="KAI3718755.1"/>
    </source>
</evidence>
<accession>A0ACB9B9Y5</accession>
<proteinExistence type="predicted"/>
<dbReference type="Proteomes" id="UP001055879">
    <property type="component" value="Linkage Group LG06"/>
</dbReference>
<gene>
    <name evidence="1" type="ORF">L6452_19638</name>
</gene>
<reference evidence="1 2" key="2">
    <citation type="journal article" date="2022" name="Mol. Ecol. Resour.">
        <title>The genomes of chicory, endive, great burdock and yacon provide insights into Asteraceae paleo-polyploidization history and plant inulin production.</title>
        <authorList>
            <person name="Fan W."/>
            <person name="Wang S."/>
            <person name="Wang H."/>
            <person name="Wang A."/>
            <person name="Jiang F."/>
            <person name="Liu H."/>
            <person name="Zhao H."/>
            <person name="Xu D."/>
            <person name="Zhang Y."/>
        </authorList>
    </citation>
    <scope>NUCLEOTIDE SEQUENCE [LARGE SCALE GENOMIC DNA]</scope>
    <source>
        <strain evidence="2">cv. Niubang</strain>
    </source>
</reference>
<protein>
    <submittedName>
        <fullName evidence="1">Uncharacterized protein</fullName>
    </submittedName>
</protein>
<reference evidence="2" key="1">
    <citation type="journal article" date="2022" name="Mol. Ecol. Resour.">
        <title>The genomes of chicory, endive, great burdock and yacon provide insights into Asteraceae palaeo-polyploidization history and plant inulin production.</title>
        <authorList>
            <person name="Fan W."/>
            <person name="Wang S."/>
            <person name="Wang H."/>
            <person name="Wang A."/>
            <person name="Jiang F."/>
            <person name="Liu H."/>
            <person name="Zhao H."/>
            <person name="Xu D."/>
            <person name="Zhang Y."/>
        </authorList>
    </citation>
    <scope>NUCLEOTIDE SEQUENCE [LARGE SCALE GENOMIC DNA]</scope>
    <source>
        <strain evidence="2">cv. Niubang</strain>
    </source>
</reference>
<keyword evidence="2" id="KW-1185">Reference proteome</keyword>
<sequence>MLVRINTLLQGYSASVSRSWKPSPNSSTPTSPLHYPSVAPSPPPRDLVPLSYIARLLTGRPNSKSVGSNGETLNAKKAFTLVGVSGGFFELQPKEGIALLNGTAIGSGMDSMVLFDANVFALLSEVLSAIFAEVMQGKPEFTDHLTHKLKHHPSQIEAAAIMEYILDGSDYVKATQKLHEMDPLQKPKQDRYALRTSPQWLGPHIEVIRSSTKMIEREINSVDDKPLIY</sequence>
<comment type="caution">
    <text evidence="1">The sequence shown here is derived from an EMBL/GenBank/DDBJ whole genome shotgun (WGS) entry which is preliminary data.</text>
</comment>
<name>A0ACB9B9Y5_ARCLA</name>
<dbReference type="EMBL" id="CM042052">
    <property type="protein sequence ID" value="KAI3718755.1"/>
    <property type="molecule type" value="Genomic_DNA"/>
</dbReference>